<dbReference type="InterPro" id="IPR004827">
    <property type="entry name" value="bZIP"/>
</dbReference>
<dbReference type="SMART" id="SM00338">
    <property type="entry name" value="BRLZ"/>
    <property type="match status" value="1"/>
</dbReference>
<evidence type="ECO:0000256" key="3">
    <source>
        <dbReference type="ARBA" id="ARBA00023015"/>
    </source>
</evidence>
<keyword evidence="4" id="KW-0238">DNA-binding</keyword>
<keyword evidence="10" id="KW-1185">Reference proteome</keyword>
<accession>A0A8S1QJA7</accession>
<evidence type="ECO:0000256" key="5">
    <source>
        <dbReference type="ARBA" id="ARBA00023163"/>
    </source>
</evidence>
<dbReference type="Pfam" id="PF00170">
    <property type="entry name" value="bZIP_1"/>
    <property type="match status" value="1"/>
</dbReference>
<comment type="subcellular location">
    <subcellularLocation>
        <location evidence="1">Nucleus</location>
    </subcellularLocation>
</comment>
<gene>
    <name evidence="9" type="ORF">PPRIM_AZ9-3.1.T1610024</name>
</gene>
<feature type="domain" description="BZIP" evidence="8">
    <location>
        <begin position="112"/>
        <end position="176"/>
    </location>
</feature>
<evidence type="ECO:0000313" key="9">
    <source>
        <dbReference type="EMBL" id="CAD8114690.1"/>
    </source>
</evidence>
<dbReference type="OMA" id="QIMEISF"/>
<feature type="coiled-coil region" evidence="7">
    <location>
        <begin position="132"/>
        <end position="159"/>
    </location>
</feature>
<organism evidence="9 10">
    <name type="scientific">Paramecium primaurelia</name>
    <dbReference type="NCBI Taxonomy" id="5886"/>
    <lineage>
        <taxon>Eukaryota</taxon>
        <taxon>Sar</taxon>
        <taxon>Alveolata</taxon>
        <taxon>Ciliophora</taxon>
        <taxon>Intramacronucleata</taxon>
        <taxon>Oligohymenophorea</taxon>
        <taxon>Peniculida</taxon>
        <taxon>Parameciidae</taxon>
        <taxon>Paramecium</taxon>
    </lineage>
</organism>
<dbReference type="Proteomes" id="UP000688137">
    <property type="component" value="Unassembled WGS sequence"/>
</dbReference>
<evidence type="ECO:0000259" key="8">
    <source>
        <dbReference type="SMART" id="SM00338"/>
    </source>
</evidence>
<dbReference type="AlphaFoldDB" id="A0A8S1QJA7"/>
<evidence type="ECO:0000256" key="7">
    <source>
        <dbReference type="SAM" id="Coils"/>
    </source>
</evidence>
<dbReference type="PANTHER" id="PTHR47416">
    <property type="entry name" value="BASIC-LEUCINE ZIPPER TRANSCRIPTION FACTOR F-RELATED"/>
    <property type="match status" value="1"/>
</dbReference>
<dbReference type="CDD" id="cd14811">
    <property type="entry name" value="bZIP_u2"/>
    <property type="match status" value="1"/>
</dbReference>
<keyword evidence="7" id="KW-0175">Coiled coil</keyword>
<dbReference type="EMBL" id="CAJJDM010000166">
    <property type="protein sequence ID" value="CAD8114690.1"/>
    <property type="molecule type" value="Genomic_DNA"/>
</dbReference>
<keyword evidence="5" id="KW-0804">Transcription</keyword>
<sequence>MYNNHFELIGDDHFVNFLMDQQQSNFAYVNSSSFMQCQNSDDEGPNQQEFFSSCQLPQQTQVKKQQKKKKSDDTILTSKQNLKNTYINKITSLIQESKPTMNHKFERKVSTNTDDSNQAKLIRNRECARNSRKRKKIYLELLENRVNTLKEELEKCKRIIKGHSNCMQQIGSNPQLQNFFVGRQQLFDKLESAVQNNSDNNDINLLLDSMRFRVGGGGKERVNASNYFLQQIMEISFPIHVKYLLWASGSNLTEPTWLTNLSQEINITDQQMKSLKKSYKRIQSDKEKLEDIIKKFQTVKENLYQKTNSLENFIDEMRSILTPTQVAKFLLGLEKNKFQKELSMSNLWKQFEDEFDIEIKQEECQFDDTVIKKVHL</sequence>
<feature type="coiled-coil region" evidence="7">
    <location>
        <begin position="258"/>
        <end position="306"/>
    </location>
</feature>
<evidence type="ECO:0000313" key="10">
    <source>
        <dbReference type="Proteomes" id="UP000688137"/>
    </source>
</evidence>
<comment type="similarity">
    <text evidence="2">Belongs to the bZIP family.</text>
</comment>
<dbReference type="GO" id="GO:0005634">
    <property type="term" value="C:nucleus"/>
    <property type="evidence" value="ECO:0007669"/>
    <property type="project" value="UniProtKB-SubCell"/>
</dbReference>
<protein>
    <recommendedName>
        <fullName evidence="8">BZIP domain-containing protein</fullName>
    </recommendedName>
</protein>
<evidence type="ECO:0000256" key="1">
    <source>
        <dbReference type="ARBA" id="ARBA00004123"/>
    </source>
</evidence>
<comment type="caution">
    <text evidence="9">The sequence shown here is derived from an EMBL/GenBank/DDBJ whole genome shotgun (WGS) entry which is preliminary data.</text>
</comment>
<name>A0A8S1QJA7_PARPR</name>
<evidence type="ECO:0000256" key="6">
    <source>
        <dbReference type="ARBA" id="ARBA00023242"/>
    </source>
</evidence>
<keyword evidence="6" id="KW-0539">Nucleus</keyword>
<evidence type="ECO:0000256" key="2">
    <source>
        <dbReference type="ARBA" id="ARBA00007163"/>
    </source>
</evidence>
<dbReference type="PANTHER" id="PTHR47416:SF8">
    <property type="entry name" value="BASIC-LEUCINE ZIPPER TRANSCRIPTION FACTOR E-RELATED"/>
    <property type="match status" value="1"/>
</dbReference>
<dbReference type="GO" id="GO:0003677">
    <property type="term" value="F:DNA binding"/>
    <property type="evidence" value="ECO:0007669"/>
    <property type="project" value="UniProtKB-KW"/>
</dbReference>
<dbReference type="GO" id="GO:0003700">
    <property type="term" value="F:DNA-binding transcription factor activity"/>
    <property type="evidence" value="ECO:0007669"/>
    <property type="project" value="InterPro"/>
</dbReference>
<proteinExistence type="inferred from homology"/>
<keyword evidence="3" id="KW-0805">Transcription regulation</keyword>
<reference evidence="9" key="1">
    <citation type="submission" date="2021-01" db="EMBL/GenBank/DDBJ databases">
        <authorList>
            <consortium name="Genoscope - CEA"/>
            <person name="William W."/>
        </authorList>
    </citation>
    <scope>NUCLEOTIDE SEQUENCE</scope>
</reference>
<evidence type="ECO:0000256" key="4">
    <source>
        <dbReference type="ARBA" id="ARBA00023125"/>
    </source>
</evidence>